<feature type="domain" description="RAP" evidence="1">
    <location>
        <begin position="255"/>
        <end position="315"/>
    </location>
</feature>
<proteinExistence type="predicted"/>
<dbReference type="PROSITE" id="PS51286">
    <property type="entry name" value="RAP"/>
    <property type="match status" value="1"/>
</dbReference>
<evidence type="ECO:0000259" key="1">
    <source>
        <dbReference type="PROSITE" id="PS51286"/>
    </source>
</evidence>
<dbReference type="InterPro" id="IPR050870">
    <property type="entry name" value="FAST_kinase"/>
</dbReference>
<dbReference type="AlphaFoldDB" id="A0A6A0AHN9"/>
<evidence type="ECO:0000313" key="2">
    <source>
        <dbReference type="EMBL" id="GFH31753.1"/>
    </source>
</evidence>
<dbReference type="GO" id="GO:0005759">
    <property type="term" value="C:mitochondrial matrix"/>
    <property type="evidence" value="ECO:0007669"/>
    <property type="project" value="TreeGrafter"/>
</dbReference>
<evidence type="ECO:0000313" key="3">
    <source>
        <dbReference type="Proteomes" id="UP000485058"/>
    </source>
</evidence>
<dbReference type="GO" id="GO:0000963">
    <property type="term" value="P:mitochondrial RNA processing"/>
    <property type="evidence" value="ECO:0007669"/>
    <property type="project" value="TreeGrafter"/>
</dbReference>
<dbReference type="EMBL" id="BLLF01005907">
    <property type="protein sequence ID" value="GFH31753.1"/>
    <property type="molecule type" value="Genomic_DNA"/>
</dbReference>
<dbReference type="GO" id="GO:0044528">
    <property type="term" value="P:regulation of mitochondrial mRNA stability"/>
    <property type="evidence" value="ECO:0007669"/>
    <property type="project" value="TreeGrafter"/>
</dbReference>
<accession>A0A6A0AHN9</accession>
<dbReference type="PANTHER" id="PTHR21228">
    <property type="entry name" value="FAST LEU-RICH DOMAIN-CONTAINING"/>
    <property type="match status" value="1"/>
</dbReference>
<dbReference type="GO" id="GO:0003723">
    <property type="term" value="F:RNA binding"/>
    <property type="evidence" value="ECO:0007669"/>
    <property type="project" value="TreeGrafter"/>
</dbReference>
<protein>
    <submittedName>
        <fullName evidence="2">RAP domain-domain-containing protein</fullName>
    </submittedName>
</protein>
<name>A0A6A0AHN9_HAELA</name>
<dbReference type="Pfam" id="PF08373">
    <property type="entry name" value="RAP"/>
    <property type="match status" value="1"/>
</dbReference>
<dbReference type="GO" id="GO:0035770">
    <property type="term" value="C:ribonucleoprotein granule"/>
    <property type="evidence" value="ECO:0007669"/>
    <property type="project" value="TreeGrafter"/>
</dbReference>
<dbReference type="PANTHER" id="PTHR21228:SF40">
    <property type="entry name" value="LD45607P"/>
    <property type="match status" value="1"/>
</dbReference>
<gene>
    <name evidence="2" type="ORF">HaLaN_30858</name>
</gene>
<sequence>MATAGQAHVDFLEAAMAQAQQQREGWNTQALSRFLWALVTMEAGGHYSQALFEQAASLCTRHPHVFFARPADMASIMWPFGYARHYDPALYSVAAAMLEQRPEQHGLSLAQTAALLVPLAQMQHACPAACRQVAESLKLSLAQQSSEASFATLSSLLWSLMLLGYLDTALLQAAFSRDQPDPEAVKVADSLPRDFREHALKVWRQQTTEKQVISDYQQKVLQALSDMGLEPQIERKTRDWLFSIDVCLKLGDVLVAVEVNGPLHYSASLPWRPTGKKLLRNAFLARRGYRVVDVAWWQWERVRVDQDRAQQYLRDLLEDAVVTPLDQDHWAAGAGLHGS</sequence>
<reference evidence="2 3" key="1">
    <citation type="submission" date="2020-02" db="EMBL/GenBank/DDBJ databases">
        <title>Draft genome sequence of Haematococcus lacustris strain NIES-144.</title>
        <authorList>
            <person name="Morimoto D."/>
            <person name="Nakagawa S."/>
            <person name="Yoshida T."/>
            <person name="Sawayama S."/>
        </authorList>
    </citation>
    <scope>NUCLEOTIDE SEQUENCE [LARGE SCALE GENOMIC DNA]</scope>
    <source>
        <strain evidence="2 3">NIES-144</strain>
    </source>
</reference>
<comment type="caution">
    <text evidence="2">The sequence shown here is derived from an EMBL/GenBank/DDBJ whole genome shotgun (WGS) entry which is preliminary data.</text>
</comment>
<keyword evidence="3" id="KW-1185">Reference proteome</keyword>
<dbReference type="InterPro" id="IPR013584">
    <property type="entry name" value="RAP"/>
</dbReference>
<dbReference type="Proteomes" id="UP000485058">
    <property type="component" value="Unassembled WGS sequence"/>
</dbReference>
<organism evidence="2 3">
    <name type="scientific">Haematococcus lacustris</name>
    <name type="common">Green alga</name>
    <name type="synonym">Haematococcus pluvialis</name>
    <dbReference type="NCBI Taxonomy" id="44745"/>
    <lineage>
        <taxon>Eukaryota</taxon>
        <taxon>Viridiplantae</taxon>
        <taxon>Chlorophyta</taxon>
        <taxon>core chlorophytes</taxon>
        <taxon>Chlorophyceae</taxon>
        <taxon>CS clade</taxon>
        <taxon>Chlamydomonadales</taxon>
        <taxon>Haematococcaceae</taxon>
        <taxon>Haematococcus</taxon>
    </lineage>
</organism>